<dbReference type="RefSeq" id="WP_382359279.1">
    <property type="nucleotide sequence ID" value="NZ_JBHTGR010000036.1"/>
</dbReference>
<keyword evidence="1" id="KW-0472">Membrane</keyword>
<dbReference type="Proteomes" id="UP001596620">
    <property type="component" value="Unassembled WGS sequence"/>
</dbReference>
<evidence type="ECO:0000313" key="2">
    <source>
        <dbReference type="EMBL" id="MFC7747501.1"/>
    </source>
</evidence>
<keyword evidence="1" id="KW-1133">Transmembrane helix</keyword>
<organism evidence="2 3">
    <name type="scientific">Lentibacillus kimchii</name>
    <dbReference type="NCBI Taxonomy" id="1542911"/>
    <lineage>
        <taxon>Bacteria</taxon>
        <taxon>Bacillati</taxon>
        <taxon>Bacillota</taxon>
        <taxon>Bacilli</taxon>
        <taxon>Bacillales</taxon>
        <taxon>Bacillaceae</taxon>
        <taxon>Lentibacillus</taxon>
    </lineage>
</organism>
<keyword evidence="1" id="KW-0812">Transmembrane</keyword>
<comment type="caution">
    <text evidence="2">The sequence shown here is derived from an EMBL/GenBank/DDBJ whole genome shotgun (WGS) entry which is preliminary data.</text>
</comment>
<accession>A0ABW2UY43</accession>
<feature type="transmembrane region" description="Helical" evidence="1">
    <location>
        <begin position="12"/>
        <end position="32"/>
    </location>
</feature>
<keyword evidence="3" id="KW-1185">Reference proteome</keyword>
<evidence type="ECO:0000313" key="3">
    <source>
        <dbReference type="Proteomes" id="UP001596620"/>
    </source>
</evidence>
<sequence>MSTKRKKVIWGTGIGGFVALIIIFISIMTWYYPFSPFSIGKSYSYTPEQEKHNGKTYEEEVDEFKSSYEEKFPELATSNETVDNTRFILPIFEQNWLTDTEQMTPDKLDTIAFKVKQTKQQLLELIVSSDYTKAQKEKLVTNINSFTELEEKIRRVKNNKYYSRSELDNMLDQRGRQ</sequence>
<proteinExistence type="predicted"/>
<evidence type="ECO:0000256" key="1">
    <source>
        <dbReference type="SAM" id="Phobius"/>
    </source>
</evidence>
<name>A0ABW2UY43_9BACI</name>
<dbReference type="EMBL" id="JBHTGR010000036">
    <property type="protein sequence ID" value="MFC7747501.1"/>
    <property type="molecule type" value="Genomic_DNA"/>
</dbReference>
<reference evidence="3" key="1">
    <citation type="journal article" date="2019" name="Int. J. Syst. Evol. Microbiol.">
        <title>The Global Catalogue of Microorganisms (GCM) 10K type strain sequencing project: providing services to taxonomists for standard genome sequencing and annotation.</title>
        <authorList>
            <consortium name="The Broad Institute Genomics Platform"/>
            <consortium name="The Broad Institute Genome Sequencing Center for Infectious Disease"/>
            <person name="Wu L."/>
            <person name="Ma J."/>
        </authorList>
    </citation>
    <scope>NUCLEOTIDE SEQUENCE [LARGE SCALE GENOMIC DNA]</scope>
    <source>
        <strain evidence="3">JCM 30234</strain>
    </source>
</reference>
<protein>
    <submittedName>
        <fullName evidence="2">Uncharacterized protein</fullName>
    </submittedName>
</protein>
<gene>
    <name evidence="2" type="ORF">ACFQU8_09700</name>
</gene>